<feature type="compositionally biased region" description="Basic and acidic residues" evidence="7">
    <location>
        <begin position="250"/>
        <end position="260"/>
    </location>
</feature>
<dbReference type="EMBL" id="JAPTSV010000003">
    <property type="protein sequence ID" value="KAJ1529602.1"/>
    <property type="molecule type" value="Genomic_DNA"/>
</dbReference>
<evidence type="ECO:0000256" key="5">
    <source>
        <dbReference type="ARBA" id="ARBA00022691"/>
    </source>
</evidence>
<sequence>MRRADRGKSRNRGNGKKRGQSSRHEARGRVESTLSDEDSSNVVQMSKLDIESSDVSDDGSSDEWETAHESMIPGVEEVDEAPFPVAMWDMDQCDPRKCSGRKLARFGLIRTLKLNQKFGGITLTPVGQKCVSMEDRDIVSQHGACVVDCSWARLEDTPFAKMRTPYPRLLPFLVAANPINYGKPCQLSCVEALAATFYLTGFKSEAMLYLGKFKWGKSFITLNQELLDLYAACKNSAEVVAAQNSYLEREQQERANRRDFPSSSSEDTSSEEEEEEEEAVACNPGNEAVQGESETGCAEKTEGSPS</sequence>
<dbReference type="AlphaFoldDB" id="A0AAV7XVR1"/>
<feature type="compositionally biased region" description="Basic and acidic residues" evidence="7">
    <location>
        <begin position="297"/>
        <end position="306"/>
    </location>
</feature>
<comment type="catalytic activity">
    <reaction evidence="6">
        <text>an N(1)-methylpseudouridine in rRNA + S-adenosyl-L-methionine = N(1)-methyl-N(3)-[(3S)-3-amino-3-carboxypropyl]pseudouridine in rRNA + S-methyl-5'-thioadenosine + H(+)</text>
        <dbReference type="Rhea" id="RHEA:63296"/>
        <dbReference type="Rhea" id="RHEA-COMP:11634"/>
        <dbReference type="Rhea" id="RHEA-COMP:16310"/>
        <dbReference type="ChEBI" id="CHEBI:15378"/>
        <dbReference type="ChEBI" id="CHEBI:17509"/>
        <dbReference type="ChEBI" id="CHEBI:59789"/>
        <dbReference type="ChEBI" id="CHEBI:74890"/>
        <dbReference type="ChEBI" id="CHEBI:146234"/>
        <dbReference type="EC" id="2.5.1.157"/>
    </reaction>
</comment>
<comment type="caution">
    <text evidence="10">The sequence shown here is derived from an EMBL/GenBank/DDBJ whole genome shotgun (WGS) entry which is preliminary data.</text>
</comment>
<evidence type="ECO:0000256" key="4">
    <source>
        <dbReference type="ARBA" id="ARBA00022679"/>
    </source>
</evidence>
<organism evidence="10 11">
    <name type="scientific">Megalurothrips usitatus</name>
    <name type="common">bean blossom thrips</name>
    <dbReference type="NCBI Taxonomy" id="439358"/>
    <lineage>
        <taxon>Eukaryota</taxon>
        <taxon>Metazoa</taxon>
        <taxon>Ecdysozoa</taxon>
        <taxon>Arthropoda</taxon>
        <taxon>Hexapoda</taxon>
        <taxon>Insecta</taxon>
        <taxon>Pterygota</taxon>
        <taxon>Neoptera</taxon>
        <taxon>Paraneoptera</taxon>
        <taxon>Thysanoptera</taxon>
        <taxon>Terebrantia</taxon>
        <taxon>Thripoidea</taxon>
        <taxon>Thripidae</taxon>
        <taxon>Megalurothrips</taxon>
    </lineage>
</organism>
<dbReference type="EC" id="2.5.1.157" evidence="6"/>
<comment type="similarity">
    <text evidence="6">Belongs to the TDD superfamily. TSR3 family.</text>
</comment>
<evidence type="ECO:0000256" key="6">
    <source>
        <dbReference type="HAMAP-Rule" id="MF_03146"/>
    </source>
</evidence>
<dbReference type="InterPro" id="IPR007209">
    <property type="entry name" value="RNaseL-inhib-like_metal-bd_dom"/>
</dbReference>
<keyword evidence="1" id="KW-0963">Cytoplasm</keyword>
<keyword evidence="2 6" id="KW-0690">Ribosome biogenesis</keyword>
<dbReference type="PANTHER" id="PTHR20426">
    <property type="entry name" value="RIBOSOME BIOGENESIS PROTEIN TSR3 HOMOLOG"/>
    <property type="match status" value="1"/>
</dbReference>
<evidence type="ECO:0000256" key="1">
    <source>
        <dbReference type="ARBA" id="ARBA00022490"/>
    </source>
</evidence>
<feature type="domain" description="RNase L inhibitor RLI-like possible metal-binding" evidence="9">
    <location>
        <begin position="84"/>
        <end position="117"/>
    </location>
</feature>
<evidence type="ECO:0000259" key="9">
    <source>
        <dbReference type="Pfam" id="PF04068"/>
    </source>
</evidence>
<dbReference type="Pfam" id="PF04034">
    <property type="entry name" value="Ribo_biogen_C"/>
    <property type="match status" value="1"/>
</dbReference>
<dbReference type="GO" id="GO:0000455">
    <property type="term" value="P:enzyme-directed rRNA pseudouridine synthesis"/>
    <property type="evidence" value="ECO:0007669"/>
    <property type="project" value="UniProtKB-UniRule"/>
</dbReference>
<dbReference type="Proteomes" id="UP001075354">
    <property type="component" value="Chromosome 3"/>
</dbReference>
<feature type="region of interest" description="Disordered" evidence="7">
    <location>
        <begin position="250"/>
        <end position="306"/>
    </location>
</feature>
<feature type="compositionally biased region" description="Acidic residues" evidence="7">
    <location>
        <begin position="51"/>
        <end position="64"/>
    </location>
</feature>
<gene>
    <name evidence="10" type="ORF">ONE63_006370</name>
</gene>
<feature type="binding site" evidence="6">
    <location>
        <position position="170"/>
    </location>
    <ligand>
        <name>S-adenosyl-L-methionine</name>
        <dbReference type="ChEBI" id="CHEBI:59789"/>
    </ligand>
</feature>
<evidence type="ECO:0000256" key="2">
    <source>
        <dbReference type="ARBA" id="ARBA00022517"/>
    </source>
</evidence>
<dbReference type="PANTHER" id="PTHR20426:SF0">
    <property type="entry name" value="18S RRNA AMINOCARBOXYPROPYLTRANSFERASE"/>
    <property type="match status" value="1"/>
</dbReference>
<dbReference type="GO" id="GO:1904047">
    <property type="term" value="F:S-adenosyl-L-methionine binding"/>
    <property type="evidence" value="ECO:0007669"/>
    <property type="project" value="UniProtKB-UniRule"/>
</dbReference>
<evidence type="ECO:0000259" key="8">
    <source>
        <dbReference type="Pfam" id="PF04034"/>
    </source>
</evidence>
<dbReference type="InterPro" id="IPR022968">
    <property type="entry name" value="Tsr3-like"/>
</dbReference>
<dbReference type="InterPro" id="IPR007177">
    <property type="entry name" value="Tsr3_C"/>
</dbReference>
<comment type="caution">
    <text evidence="6">Lacks conserved residue(s) required for the propagation of feature annotation.</text>
</comment>
<feature type="domain" description="16S/18S rRNA aminocarboxypropyltransferase Tsr3 C-terminal" evidence="8">
    <location>
        <begin position="121"/>
        <end position="247"/>
    </location>
</feature>
<protein>
    <recommendedName>
        <fullName evidence="6">18S rRNA aminocarboxypropyltransferase</fullName>
        <ecNumber evidence="6">2.5.1.157</ecNumber>
    </recommendedName>
</protein>
<dbReference type="Pfam" id="PF04068">
    <property type="entry name" value="Fer4_RLI"/>
    <property type="match status" value="1"/>
</dbReference>
<keyword evidence="11" id="KW-1185">Reference proteome</keyword>
<dbReference type="EMBL" id="JAPTSV010000003">
    <property type="protein sequence ID" value="KAJ1529601.1"/>
    <property type="molecule type" value="Genomic_DNA"/>
</dbReference>
<comment type="function">
    <text evidence="6">Aminocarboxypropyltransferase that catalyzes the aminocarboxypropyl transfer on pseudouridine in 18S rRNA. It constitutes the last step in biosynthesis of the hypermodified N1-methyl-N3-(3-amino-3-carboxypropyl) pseudouridine (m1acp3-Psi).</text>
</comment>
<keyword evidence="5 6" id="KW-0949">S-adenosyl-L-methionine</keyword>
<accession>A0AAV7XVR1</accession>
<keyword evidence="4 6" id="KW-0808">Transferase</keyword>
<proteinExistence type="inferred from homology"/>
<feature type="compositionally biased region" description="Acidic residues" evidence="7">
    <location>
        <begin position="268"/>
        <end position="279"/>
    </location>
</feature>
<evidence type="ECO:0000313" key="11">
    <source>
        <dbReference type="Proteomes" id="UP001075354"/>
    </source>
</evidence>
<dbReference type="HAMAP" id="MF_01116">
    <property type="entry name" value="TSR3"/>
    <property type="match status" value="1"/>
</dbReference>
<dbReference type="NCBIfam" id="NF002621">
    <property type="entry name" value="PRK02287.1"/>
    <property type="match status" value="1"/>
</dbReference>
<feature type="binding site" evidence="6">
    <location>
        <position position="147"/>
    </location>
    <ligand>
        <name>S-adenosyl-L-methionine</name>
        <dbReference type="ChEBI" id="CHEBI:59789"/>
    </ligand>
</feature>
<name>A0AAV7XVR1_9NEOP</name>
<keyword evidence="3 6" id="KW-0698">rRNA processing</keyword>
<evidence type="ECO:0000256" key="3">
    <source>
        <dbReference type="ARBA" id="ARBA00022552"/>
    </source>
</evidence>
<dbReference type="GO" id="GO:0106388">
    <property type="term" value="F:rRNA small subunit aminocarboxypropyltransferase activity"/>
    <property type="evidence" value="ECO:0007669"/>
    <property type="project" value="UniProtKB-EC"/>
</dbReference>
<dbReference type="GO" id="GO:0030490">
    <property type="term" value="P:maturation of SSU-rRNA"/>
    <property type="evidence" value="ECO:0007669"/>
    <property type="project" value="TreeGrafter"/>
</dbReference>
<evidence type="ECO:0000256" key="7">
    <source>
        <dbReference type="SAM" id="MobiDB-lite"/>
    </source>
</evidence>
<feature type="binding site" evidence="6">
    <location>
        <position position="99"/>
    </location>
    <ligand>
        <name>S-adenosyl-L-methionine</name>
        <dbReference type="ChEBI" id="CHEBI:59789"/>
    </ligand>
</feature>
<reference evidence="10" key="1">
    <citation type="submission" date="2022-12" db="EMBL/GenBank/DDBJ databases">
        <title>Chromosome-level genome assembly of the bean flower thrips Megalurothrips usitatus.</title>
        <authorList>
            <person name="Ma L."/>
            <person name="Liu Q."/>
            <person name="Li H."/>
            <person name="Cai W."/>
        </authorList>
    </citation>
    <scope>NUCLEOTIDE SEQUENCE</scope>
    <source>
        <strain evidence="10">Cailab_2022a</strain>
    </source>
</reference>
<evidence type="ECO:0000313" key="10">
    <source>
        <dbReference type="EMBL" id="KAJ1529602.1"/>
    </source>
</evidence>
<feature type="compositionally biased region" description="Basic residues" evidence="7">
    <location>
        <begin position="9"/>
        <end position="21"/>
    </location>
</feature>
<feature type="region of interest" description="Disordered" evidence="7">
    <location>
        <begin position="1"/>
        <end position="67"/>
    </location>
</feature>